<dbReference type="EMBL" id="JABSTQ010005412">
    <property type="protein sequence ID" value="KAG0439383.1"/>
    <property type="molecule type" value="Genomic_DNA"/>
</dbReference>
<protein>
    <submittedName>
        <fullName evidence="1">Uncharacterized protein</fullName>
    </submittedName>
</protein>
<evidence type="ECO:0000313" key="2">
    <source>
        <dbReference type="Proteomes" id="UP000805193"/>
    </source>
</evidence>
<comment type="caution">
    <text evidence="1">The sequence shown here is derived from an EMBL/GenBank/DDBJ whole genome shotgun (WGS) entry which is preliminary data.</text>
</comment>
<reference evidence="1 2" key="1">
    <citation type="journal article" date="2020" name="Cell">
        <title>Large-Scale Comparative Analyses of Tick Genomes Elucidate Their Genetic Diversity and Vector Capacities.</title>
        <authorList>
            <consortium name="Tick Genome and Microbiome Consortium (TIGMIC)"/>
            <person name="Jia N."/>
            <person name="Wang J."/>
            <person name="Shi W."/>
            <person name="Du L."/>
            <person name="Sun Y."/>
            <person name="Zhan W."/>
            <person name="Jiang J.F."/>
            <person name="Wang Q."/>
            <person name="Zhang B."/>
            <person name="Ji P."/>
            <person name="Bell-Sakyi L."/>
            <person name="Cui X.M."/>
            <person name="Yuan T.T."/>
            <person name="Jiang B.G."/>
            <person name="Yang W.F."/>
            <person name="Lam T.T."/>
            <person name="Chang Q.C."/>
            <person name="Ding S.J."/>
            <person name="Wang X.J."/>
            <person name="Zhu J.G."/>
            <person name="Ruan X.D."/>
            <person name="Zhao L."/>
            <person name="Wei J.T."/>
            <person name="Ye R.Z."/>
            <person name="Que T.C."/>
            <person name="Du C.H."/>
            <person name="Zhou Y.H."/>
            <person name="Cheng J.X."/>
            <person name="Dai P.F."/>
            <person name="Guo W.B."/>
            <person name="Han X.H."/>
            <person name="Huang E.J."/>
            <person name="Li L.F."/>
            <person name="Wei W."/>
            <person name="Gao Y.C."/>
            <person name="Liu J.Z."/>
            <person name="Shao H.Z."/>
            <person name="Wang X."/>
            <person name="Wang C.C."/>
            <person name="Yang T.C."/>
            <person name="Huo Q.B."/>
            <person name="Li W."/>
            <person name="Chen H.Y."/>
            <person name="Chen S.E."/>
            <person name="Zhou L.G."/>
            <person name="Ni X.B."/>
            <person name="Tian J.H."/>
            <person name="Sheng Y."/>
            <person name="Liu T."/>
            <person name="Pan Y.S."/>
            <person name="Xia L.Y."/>
            <person name="Li J."/>
            <person name="Zhao F."/>
            <person name="Cao W.C."/>
        </authorList>
    </citation>
    <scope>NUCLEOTIDE SEQUENCE [LARGE SCALE GENOMIC DNA]</scope>
    <source>
        <strain evidence="1">Iper-2018</strain>
    </source>
</reference>
<proteinExistence type="predicted"/>
<organism evidence="1 2">
    <name type="scientific">Ixodes persulcatus</name>
    <name type="common">Taiga tick</name>
    <dbReference type="NCBI Taxonomy" id="34615"/>
    <lineage>
        <taxon>Eukaryota</taxon>
        <taxon>Metazoa</taxon>
        <taxon>Ecdysozoa</taxon>
        <taxon>Arthropoda</taxon>
        <taxon>Chelicerata</taxon>
        <taxon>Arachnida</taxon>
        <taxon>Acari</taxon>
        <taxon>Parasitiformes</taxon>
        <taxon>Ixodida</taxon>
        <taxon>Ixodoidea</taxon>
        <taxon>Ixodidae</taxon>
        <taxon>Ixodinae</taxon>
        <taxon>Ixodes</taxon>
    </lineage>
</organism>
<dbReference type="Proteomes" id="UP000805193">
    <property type="component" value="Unassembled WGS sequence"/>
</dbReference>
<evidence type="ECO:0000313" key="1">
    <source>
        <dbReference type="EMBL" id="KAG0439383.1"/>
    </source>
</evidence>
<name>A0AC60QQB1_IXOPE</name>
<feature type="non-terminal residue" evidence="1">
    <location>
        <position position="149"/>
    </location>
</feature>
<gene>
    <name evidence="1" type="ORF">HPB47_016672</name>
</gene>
<accession>A0AC60QQB1</accession>
<keyword evidence="2" id="KW-1185">Reference proteome</keyword>
<sequence length="149" mass="16137">LRRKIRSPGCGYNDGYGAQTNGDQDRNEGPPKRYVAIHGPGGSLLIVCGLNSNKMNAEKLFNLLCLYGNVVNITEEQERLCHGADGGPPGQAESSASPNQRTVLQHQEAARLPFQLPDGTLSFKNFIGNCNNRFTNLEAASTNRIQPPA</sequence>
<feature type="non-terminal residue" evidence="1">
    <location>
        <position position="1"/>
    </location>
</feature>